<evidence type="ECO:0000259" key="11">
    <source>
        <dbReference type="PROSITE" id="PS50878"/>
    </source>
</evidence>
<dbReference type="InterPro" id="IPR043128">
    <property type="entry name" value="Rev_trsase/Diguanyl_cyclase"/>
</dbReference>
<evidence type="ECO:0000256" key="4">
    <source>
        <dbReference type="ARBA" id="ARBA00022695"/>
    </source>
</evidence>
<keyword evidence="2" id="KW-0515">Mutator protein</keyword>
<comment type="similarity">
    <text evidence="9">Belongs to the bacterial reverse transcriptase family.</text>
</comment>
<sequence>MHENRTLDKILSKNNLNEAFRQVKRNKGAEGIDGMSIEEAKDYLRQHKEEIFHAIRQRKYQPKPVRRVEIPKPSGGVRLLGIPTVIDRVIQQAIAQILTPVFDELFHDRSYGFRPKRNAHMAIAQALKDMNEGYDWVVDIDLEKFFDTVNHDRLMNLVSRKVTDGDVISLIRKYLVSGIMVNGKYEESPAGTPQGGNLSPLLSNILLNELDHELEKRGLRFVRYADDCLIFVKSEFAARRVMRSVTRYIEETLGLTVNATKSKVTKPSDSTFEFLGFGFYWSRVAKGYQAKPHAISIETFKYKLHQLSKKSWGIDMAYRIIKLNQVIRGWVNYFKIGDMSAKLKKIASHLRYRLRMCIWHQWKTAKNRRKSLTKLGMSDYNAYVNSHSSKGTARIALSWVMTTTVTNKILAIKGLVSPDSYYLKQKHVI</sequence>
<dbReference type="PROSITE" id="PS50878">
    <property type="entry name" value="RT_POL"/>
    <property type="match status" value="1"/>
</dbReference>
<dbReference type="GO" id="GO:0046872">
    <property type="term" value="F:metal ion binding"/>
    <property type="evidence" value="ECO:0007669"/>
    <property type="project" value="UniProtKB-KW"/>
</dbReference>
<name>A0A143Z530_9LACT</name>
<dbReference type="PRINTS" id="PR00866">
    <property type="entry name" value="RNADNAPOLMS"/>
</dbReference>
<dbReference type="GO" id="GO:0051607">
    <property type="term" value="P:defense response to virus"/>
    <property type="evidence" value="ECO:0007669"/>
    <property type="project" value="UniProtKB-KW"/>
</dbReference>
<evidence type="ECO:0000256" key="2">
    <source>
        <dbReference type="ARBA" id="ARBA00022457"/>
    </source>
</evidence>
<evidence type="ECO:0000313" key="14">
    <source>
        <dbReference type="Proteomes" id="UP000076878"/>
    </source>
</evidence>
<dbReference type="PANTHER" id="PTHR34047:SF8">
    <property type="entry name" value="PROTEIN YKFC"/>
    <property type="match status" value="1"/>
</dbReference>
<dbReference type="InterPro" id="IPR030931">
    <property type="entry name" value="Group_II_RT_mat"/>
</dbReference>
<dbReference type="Pfam" id="PF08388">
    <property type="entry name" value="GIIM"/>
    <property type="match status" value="1"/>
</dbReference>
<dbReference type="RefSeq" id="WP_068624296.1">
    <property type="nucleotide sequence ID" value="NZ_FJNB01000023.1"/>
</dbReference>
<evidence type="ECO:0000256" key="5">
    <source>
        <dbReference type="ARBA" id="ARBA00022723"/>
    </source>
</evidence>
<reference evidence="13 15" key="2">
    <citation type="submission" date="2016-10" db="EMBL/GenBank/DDBJ databases">
        <authorList>
            <person name="Varghese N."/>
            <person name="Submissions S."/>
        </authorList>
    </citation>
    <scope>NUCLEOTIDE SEQUENCE [LARGE SCALE GENOMIC DNA]</scope>
    <source>
        <strain evidence="13 15">DSM 22150</strain>
    </source>
</reference>
<keyword evidence="5" id="KW-0479">Metal-binding</keyword>
<gene>
    <name evidence="13" type="ORF">SAMN05216375_1383</name>
    <name evidence="12" type="ORF">TR210_2514</name>
</gene>
<keyword evidence="4" id="KW-0548">Nucleotidyltransferase</keyword>
<dbReference type="Proteomes" id="UP000076878">
    <property type="component" value="Unassembled WGS sequence"/>
</dbReference>
<evidence type="ECO:0000313" key="15">
    <source>
        <dbReference type="Proteomes" id="UP000199280"/>
    </source>
</evidence>
<keyword evidence="6" id="KW-0460">Magnesium</keyword>
<dbReference type="NCBIfam" id="TIGR04416">
    <property type="entry name" value="group_II_RT_mat"/>
    <property type="match status" value="1"/>
</dbReference>
<dbReference type="EMBL" id="FJNB01000023">
    <property type="protein sequence ID" value="CZR07977.1"/>
    <property type="molecule type" value="Genomic_DNA"/>
</dbReference>
<feature type="domain" description="Reverse transcriptase" evidence="11">
    <location>
        <begin position="51"/>
        <end position="279"/>
    </location>
</feature>
<dbReference type="Gene3D" id="3.30.70.270">
    <property type="match status" value="1"/>
</dbReference>
<dbReference type="Pfam" id="PF00078">
    <property type="entry name" value="RVT_1"/>
    <property type="match status" value="1"/>
</dbReference>
<dbReference type="GO" id="GO:0003964">
    <property type="term" value="F:RNA-directed DNA polymerase activity"/>
    <property type="evidence" value="ECO:0007669"/>
    <property type="project" value="UniProtKB-KW"/>
</dbReference>
<dbReference type="OrthoDB" id="9793236at2"/>
<dbReference type="GO" id="GO:0003723">
    <property type="term" value="F:RNA binding"/>
    <property type="evidence" value="ECO:0007669"/>
    <property type="project" value="InterPro"/>
</dbReference>
<dbReference type="InterPro" id="IPR013597">
    <property type="entry name" value="Mat_intron_G2"/>
</dbReference>
<organism evidence="12 14">
    <name type="scientific">Trichococcus ilyis</name>
    <dbReference type="NCBI Taxonomy" id="640938"/>
    <lineage>
        <taxon>Bacteria</taxon>
        <taxon>Bacillati</taxon>
        <taxon>Bacillota</taxon>
        <taxon>Bacilli</taxon>
        <taxon>Lactobacillales</taxon>
        <taxon>Carnobacteriaceae</taxon>
        <taxon>Trichococcus</taxon>
    </lineage>
</organism>
<dbReference type="InterPro" id="IPR043502">
    <property type="entry name" value="DNA/RNA_pol_sf"/>
</dbReference>
<keyword evidence="8" id="KW-0051">Antiviral defense</keyword>
<dbReference type="AlphaFoldDB" id="A0A143Z530"/>
<keyword evidence="7 12" id="KW-0695">RNA-directed DNA polymerase</keyword>
<dbReference type="InterPro" id="IPR000123">
    <property type="entry name" value="Reverse_transcriptase_msDNA"/>
</dbReference>
<dbReference type="InterPro" id="IPR000477">
    <property type="entry name" value="RT_dom"/>
</dbReference>
<dbReference type="PANTHER" id="PTHR34047">
    <property type="entry name" value="NUCLEAR INTRON MATURASE 1, MITOCHONDRIAL-RELATED"/>
    <property type="match status" value="1"/>
</dbReference>
<evidence type="ECO:0000256" key="9">
    <source>
        <dbReference type="ARBA" id="ARBA00034120"/>
    </source>
</evidence>
<keyword evidence="15" id="KW-1185">Reference proteome</keyword>
<evidence type="ECO:0000256" key="8">
    <source>
        <dbReference type="ARBA" id="ARBA00023118"/>
    </source>
</evidence>
<evidence type="ECO:0000313" key="13">
    <source>
        <dbReference type="EMBL" id="SEJ91497.1"/>
    </source>
</evidence>
<dbReference type="SUPFAM" id="SSF56672">
    <property type="entry name" value="DNA/RNA polymerases"/>
    <property type="match status" value="1"/>
</dbReference>
<dbReference type="EC" id="2.7.7.49" evidence="1"/>
<evidence type="ECO:0000256" key="6">
    <source>
        <dbReference type="ARBA" id="ARBA00022842"/>
    </source>
</evidence>
<evidence type="ECO:0000256" key="7">
    <source>
        <dbReference type="ARBA" id="ARBA00022918"/>
    </source>
</evidence>
<dbReference type="STRING" id="640938.TR210_2514"/>
<protein>
    <recommendedName>
        <fullName evidence="1">RNA-directed DNA polymerase</fullName>
        <ecNumber evidence="1">2.7.7.49</ecNumber>
    </recommendedName>
</protein>
<evidence type="ECO:0000256" key="3">
    <source>
        <dbReference type="ARBA" id="ARBA00022679"/>
    </source>
</evidence>
<dbReference type="EMBL" id="FNYT01000038">
    <property type="protein sequence ID" value="SEJ91497.1"/>
    <property type="molecule type" value="Genomic_DNA"/>
</dbReference>
<reference evidence="12 14" key="1">
    <citation type="submission" date="2016-02" db="EMBL/GenBank/DDBJ databases">
        <authorList>
            <person name="Wen L."/>
            <person name="He K."/>
            <person name="Yang H."/>
        </authorList>
    </citation>
    <scope>NUCLEOTIDE SEQUENCE [LARGE SCALE GENOMIC DNA]</scope>
    <source>
        <strain evidence="12">Trichococcus_R210</strain>
    </source>
</reference>
<evidence type="ECO:0000256" key="1">
    <source>
        <dbReference type="ARBA" id="ARBA00012493"/>
    </source>
</evidence>
<evidence type="ECO:0000313" key="12">
    <source>
        <dbReference type="EMBL" id="CZR07977.1"/>
    </source>
</evidence>
<comment type="catalytic activity">
    <reaction evidence="10">
        <text>DNA(n) + a 2'-deoxyribonucleoside 5'-triphosphate = DNA(n+1) + diphosphate</text>
        <dbReference type="Rhea" id="RHEA:22508"/>
        <dbReference type="Rhea" id="RHEA-COMP:17339"/>
        <dbReference type="Rhea" id="RHEA-COMP:17340"/>
        <dbReference type="ChEBI" id="CHEBI:33019"/>
        <dbReference type="ChEBI" id="CHEBI:61560"/>
        <dbReference type="ChEBI" id="CHEBI:173112"/>
        <dbReference type="EC" id="2.7.7.49"/>
    </reaction>
</comment>
<proteinExistence type="inferred from homology"/>
<dbReference type="CDD" id="cd01651">
    <property type="entry name" value="RT_G2_intron"/>
    <property type="match status" value="1"/>
</dbReference>
<accession>A0A143Z530</accession>
<dbReference type="InterPro" id="IPR051083">
    <property type="entry name" value="GrpII_Intron_Splice-Mob/Def"/>
</dbReference>
<keyword evidence="3" id="KW-0808">Transferase</keyword>
<dbReference type="Proteomes" id="UP000199280">
    <property type="component" value="Unassembled WGS sequence"/>
</dbReference>
<evidence type="ECO:0000256" key="10">
    <source>
        <dbReference type="ARBA" id="ARBA00048173"/>
    </source>
</evidence>